<dbReference type="InterPro" id="IPR001915">
    <property type="entry name" value="Peptidase_M48"/>
</dbReference>
<keyword evidence="3 6" id="KW-0378">Hydrolase</keyword>
<accession>A0A1B1YXD6</accession>
<sequence>MLKRLFFLLPLAVLAACTTSPLGRSQLQLFSDTDLSQMGLAAYDDIRKKQPTDANPAANAYVRCVADAITAVLPGNGQSWQVTLFRDDSANAFALPGGKIGVNSGLLKVATNQDQLATVVGHEVAHVLARHSGERLSNQAVVDTGLQAAQAISGSMSPAKQQLMGLLGVGAQVGVLLPFSRTQESEADLLGLDLMARAGFDPRQSVALWQNMERASGGGPPAFLSTHPSPGGRIEALQNRLPQALELYQQARAQGRKPACRAP</sequence>
<dbReference type="CDD" id="cd07331">
    <property type="entry name" value="M48C_Oma1_like"/>
    <property type="match status" value="1"/>
</dbReference>
<dbReference type="InParanoid" id="A0A1B1YXD6"/>
<dbReference type="EMBL" id="CP014671">
    <property type="protein sequence ID" value="ANX05408.1"/>
    <property type="molecule type" value="Genomic_DNA"/>
</dbReference>
<dbReference type="GO" id="GO:0016020">
    <property type="term" value="C:membrane"/>
    <property type="evidence" value="ECO:0007669"/>
    <property type="project" value="TreeGrafter"/>
</dbReference>
<dbReference type="OrthoDB" id="9810445at2"/>
<keyword evidence="2" id="KW-0479">Metal-binding</keyword>
<dbReference type="GO" id="GO:0051603">
    <property type="term" value="P:proteolysis involved in protein catabolic process"/>
    <property type="evidence" value="ECO:0007669"/>
    <property type="project" value="TreeGrafter"/>
</dbReference>
<dbReference type="KEGG" id="gbi:PG2T_00040"/>
<name>A0A1B1YXD6_9GAMM</name>
<evidence type="ECO:0000256" key="5">
    <source>
        <dbReference type="ARBA" id="ARBA00023049"/>
    </source>
</evidence>
<feature type="signal peptide" evidence="7">
    <location>
        <begin position="1"/>
        <end position="15"/>
    </location>
</feature>
<proteinExistence type="inferred from homology"/>
<gene>
    <name evidence="9" type="ORF">PG2T_00040</name>
</gene>
<dbReference type="PANTHER" id="PTHR22726">
    <property type="entry name" value="METALLOENDOPEPTIDASE OMA1"/>
    <property type="match status" value="1"/>
</dbReference>
<evidence type="ECO:0000256" key="4">
    <source>
        <dbReference type="ARBA" id="ARBA00022833"/>
    </source>
</evidence>
<dbReference type="STRING" id="1810504.PG2T_00040"/>
<dbReference type="PANTHER" id="PTHR22726:SF24">
    <property type="entry name" value="M48 FAMILY METALLOPEPTIDASE"/>
    <property type="match status" value="1"/>
</dbReference>
<dbReference type="RefSeq" id="WP_068807444.1">
    <property type="nucleotide sequence ID" value="NZ_CP014671.1"/>
</dbReference>
<dbReference type="FunCoup" id="A0A1B1YXD6">
    <property type="interactions" value="114"/>
</dbReference>
<dbReference type="InterPro" id="IPR051156">
    <property type="entry name" value="Mito/Outer_Membr_Metalloprot"/>
</dbReference>
<comment type="similarity">
    <text evidence="6">Belongs to the peptidase M48 family.</text>
</comment>
<evidence type="ECO:0000256" key="2">
    <source>
        <dbReference type="ARBA" id="ARBA00022723"/>
    </source>
</evidence>
<evidence type="ECO:0000256" key="7">
    <source>
        <dbReference type="SAM" id="SignalP"/>
    </source>
</evidence>
<keyword evidence="5 6" id="KW-0482">Metalloprotease</keyword>
<reference evidence="10" key="1">
    <citation type="submission" date="2016-03" db="EMBL/GenBank/DDBJ databases">
        <title>Complete genome sequence of Solimmundus cernigliae, representing a novel lineage of polycyclic aromatic hydrocarbon degraders within the Gammaproteobacteria.</title>
        <authorList>
            <person name="Singleton D.R."/>
            <person name="Dickey A.N."/>
            <person name="Scholl E.H."/>
            <person name="Wright F.A."/>
            <person name="Aitken M.D."/>
        </authorList>
    </citation>
    <scope>NUCLEOTIDE SEQUENCE [LARGE SCALE GENOMIC DNA]</scope>
    <source>
        <strain evidence="10">TR3.2</strain>
    </source>
</reference>
<dbReference type="GO" id="GO:0004222">
    <property type="term" value="F:metalloendopeptidase activity"/>
    <property type="evidence" value="ECO:0007669"/>
    <property type="project" value="InterPro"/>
</dbReference>
<evidence type="ECO:0000256" key="1">
    <source>
        <dbReference type="ARBA" id="ARBA00022670"/>
    </source>
</evidence>
<keyword evidence="4 6" id="KW-0862">Zinc</keyword>
<keyword evidence="1 6" id="KW-0645">Protease</keyword>
<dbReference type="GO" id="GO:0046872">
    <property type="term" value="F:metal ion binding"/>
    <property type="evidence" value="ECO:0007669"/>
    <property type="project" value="UniProtKB-KW"/>
</dbReference>
<feature type="domain" description="Peptidase M48" evidence="8">
    <location>
        <begin position="58"/>
        <end position="240"/>
    </location>
</feature>
<evidence type="ECO:0000256" key="3">
    <source>
        <dbReference type="ARBA" id="ARBA00022801"/>
    </source>
</evidence>
<evidence type="ECO:0000256" key="6">
    <source>
        <dbReference type="RuleBase" id="RU003983"/>
    </source>
</evidence>
<dbReference type="Gene3D" id="3.30.2010.10">
    <property type="entry name" value="Metalloproteases ('zincins'), catalytic domain"/>
    <property type="match status" value="1"/>
</dbReference>
<keyword evidence="7" id="KW-0732">Signal</keyword>
<organism evidence="9 10">
    <name type="scientific">Immundisolibacter cernigliae</name>
    <dbReference type="NCBI Taxonomy" id="1810504"/>
    <lineage>
        <taxon>Bacteria</taxon>
        <taxon>Pseudomonadati</taxon>
        <taxon>Pseudomonadota</taxon>
        <taxon>Gammaproteobacteria</taxon>
        <taxon>Immundisolibacterales</taxon>
        <taxon>Immundisolibacteraceae</taxon>
        <taxon>Immundisolibacter</taxon>
    </lineage>
</organism>
<comment type="cofactor">
    <cofactor evidence="6">
        <name>Zn(2+)</name>
        <dbReference type="ChEBI" id="CHEBI:29105"/>
    </cofactor>
    <text evidence="6">Binds 1 zinc ion per subunit.</text>
</comment>
<evidence type="ECO:0000259" key="8">
    <source>
        <dbReference type="Pfam" id="PF01435"/>
    </source>
</evidence>
<evidence type="ECO:0000313" key="10">
    <source>
        <dbReference type="Proteomes" id="UP000092952"/>
    </source>
</evidence>
<evidence type="ECO:0000313" key="9">
    <source>
        <dbReference type="EMBL" id="ANX05408.1"/>
    </source>
</evidence>
<feature type="chain" id="PRO_5013108297" evidence="7">
    <location>
        <begin position="16"/>
        <end position="263"/>
    </location>
</feature>
<protein>
    <submittedName>
        <fullName evidence="9">Peptidase</fullName>
    </submittedName>
</protein>
<keyword evidence="10" id="KW-1185">Reference proteome</keyword>
<dbReference type="Proteomes" id="UP000092952">
    <property type="component" value="Chromosome"/>
</dbReference>
<dbReference type="AlphaFoldDB" id="A0A1B1YXD6"/>
<dbReference type="PROSITE" id="PS51257">
    <property type="entry name" value="PROKAR_LIPOPROTEIN"/>
    <property type="match status" value="1"/>
</dbReference>
<dbReference type="Pfam" id="PF01435">
    <property type="entry name" value="Peptidase_M48"/>
    <property type="match status" value="1"/>
</dbReference>